<keyword evidence="2" id="KW-1185">Reference proteome</keyword>
<protein>
    <submittedName>
        <fullName evidence="1">Uncharacterized protein</fullName>
    </submittedName>
</protein>
<evidence type="ECO:0000313" key="1">
    <source>
        <dbReference type="EMBL" id="GAW98995.1"/>
    </source>
</evidence>
<dbReference type="AlphaFoldDB" id="A0A1Z5IBI1"/>
<reference evidence="1 2" key="1">
    <citation type="submission" date="2015-11" db="EMBL/GenBank/DDBJ databases">
        <title>Draft genome sequences of new species of the genus Lactobacillus isolated from orchardgrass silage.</title>
        <authorList>
            <person name="Tohno M."/>
            <person name="Tanizawa Y."/>
            <person name="Arita M."/>
        </authorList>
    </citation>
    <scope>NUCLEOTIDE SEQUENCE [LARGE SCALE GENOMIC DNA]</scope>
    <source>
        <strain evidence="1 2">IWT30</strain>
    </source>
</reference>
<gene>
    <name evidence="1" type="ORF">IWT30_00955</name>
</gene>
<dbReference type="EMBL" id="BCMF01000004">
    <property type="protein sequence ID" value="GAW98995.1"/>
    <property type="molecule type" value="Genomic_DNA"/>
</dbReference>
<dbReference type="Proteomes" id="UP000198374">
    <property type="component" value="Unassembled WGS sequence"/>
</dbReference>
<name>A0A1Z5IBI1_9LACO</name>
<organism evidence="1 2">
    <name type="scientific">Secundilactobacillus mixtipabuli</name>
    <dbReference type="NCBI Taxonomy" id="1435342"/>
    <lineage>
        <taxon>Bacteria</taxon>
        <taxon>Bacillati</taxon>
        <taxon>Bacillota</taxon>
        <taxon>Bacilli</taxon>
        <taxon>Lactobacillales</taxon>
        <taxon>Lactobacillaceae</taxon>
        <taxon>Secundilactobacillus</taxon>
    </lineage>
</organism>
<sequence>MLKPPKLKKERDQQFKKTAITFFFIYWKQPKPFLISFGFLAFRQLRQL</sequence>
<evidence type="ECO:0000313" key="2">
    <source>
        <dbReference type="Proteomes" id="UP000198374"/>
    </source>
</evidence>
<comment type="caution">
    <text evidence="1">The sequence shown here is derived from an EMBL/GenBank/DDBJ whole genome shotgun (WGS) entry which is preliminary data.</text>
</comment>
<accession>A0A1Z5IBI1</accession>
<proteinExistence type="predicted"/>